<name>A0ACC0N2L9_RHOML</name>
<protein>
    <submittedName>
        <fullName evidence="1">Uncharacterized protein</fullName>
    </submittedName>
</protein>
<proteinExistence type="predicted"/>
<dbReference type="EMBL" id="CM046394">
    <property type="protein sequence ID" value="KAI8547505.1"/>
    <property type="molecule type" value="Genomic_DNA"/>
</dbReference>
<accession>A0ACC0N2L9</accession>
<evidence type="ECO:0000313" key="1">
    <source>
        <dbReference type="EMBL" id="KAI8547505.1"/>
    </source>
</evidence>
<sequence length="79" mass="9251">MRTSWTDTNPGRRFIGWQQKHEDCGCGFFVWYDPPMCGTSKMVISGLLKTLRKTEVKQRGPKKWRRCFELCSLQSGFCL</sequence>
<gene>
    <name evidence="1" type="ORF">RHMOL_Rhmol07G0201100</name>
</gene>
<organism evidence="1 2">
    <name type="scientific">Rhododendron molle</name>
    <name type="common">Chinese azalea</name>
    <name type="synonym">Azalea mollis</name>
    <dbReference type="NCBI Taxonomy" id="49168"/>
    <lineage>
        <taxon>Eukaryota</taxon>
        <taxon>Viridiplantae</taxon>
        <taxon>Streptophyta</taxon>
        <taxon>Embryophyta</taxon>
        <taxon>Tracheophyta</taxon>
        <taxon>Spermatophyta</taxon>
        <taxon>Magnoliopsida</taxon>
        <taxon>eudicotyledons</taxon>
        <taxon>Gunneridae</taxon>
        <taxon>Pentapetalae</taxon>
        <taxon>asterids</taxon>
        <taxon>Ericales</taxon>
        <taxon>Ericaceae</taxon>
        <taxon>Ericoideae</taxon>
        <taxon>Rhodoreae</taxon>
        <taxon>Rhododendron</taxon>
    </lineage>
</organism>
<comment type="caution">
    <text evidence="1">The sequence shown here is derived from an EMBL/GenBank/DDBJ whole genome shotgun (WGS) entry which is preliminary data.</text>
</comment>
<reference evidence="1" key="1">
    <citation type="submission" date="2022-02" db="EMBL/GenBank/DDBJ databases">
        <title>Plant Genome Project.</title>
        <authorList>
            <person name="Zhang R.-G."/>
        </authorList>
    </citation>
    <scope>NUCLEOTIDE SEQUENCE</scope>
    <source>
        <strain evidence="1">AT1</strain>
    </source>
</reference>
<evidence type="ECO:0000313" key="2">
    <source>
        <dbReference type="Proteomes" id="UP001062846"/>
    </source>
</evidence>
<dbReference type="Proteomes" id="UP001062846">
    <property type="component" value="Chromosome 7"/>
</dbReference>
<keyword evidence="2" id="KW-1185">Reference proteome</keyword>